<dbReference type="EMBL" id="CM017699">
    <property type="protein sequence ID" value="TYG90360.1"/>
    <property type="molecule type" value="Genomic_DNA"/>
</dbReference>
<organism evidence="2 3">
    <name type="scientific">Gossypium darwinii</name>
    <name type="common">Darwin's cotton</name>
    <name type="synonym">Gossypium barbadense var. darwinii</name>
    <dbReference type="NCBI Taxonomy" id="34276"/>
    <lineage>
        <taxon>Eukaryota</taxon>
        <taxon>Viridiplantae</taxon>
        <taxon>Streptophyta</taxon>
        <taxon>Embryophyta</taxon>
        <taxon>Tracheophyta</taxon>
        <taxon>Spermatophyta</taxon>
        <taxon>Magnoliopsida</taxon>
        <taxon>eudicotyledons</taxon>
        <taxon>Gunneridae</taxon>
        <taxon>Pentapetalae</taxon>
        <taxon>rosids</taxon>
        <taxon>malvids</taxon>
        <taxon>Malvales</taxon>
        <taxon>Malvaceae</taxon>
        <taxon>Malvoideae</taxon>
        <taxon>Gossypium</taxon>
    </lineage>
</organism>
<evidence type="ECO:0000256" key="1">
    <source>
        <dbReference type="SAM" id="MobiDB-lite"/>
    </source>
</evidence>
<sequence>MSVSGLGDFWQLDQCPFVVGIRRARRSRVQKDPESVPLVPFTPYSNSKQAKGDLRDRIEPREPFGSDFSDLRKGSTAVTEGLVEADSMG</sequence>
<evidence type="ECO:0000313" key="3">
    <source>
        <dbReference type="Proteomes" id="UP000323506"/>
    </source>
</evidence>
<name>A0A5D2EAL7_GOSDA</name>
<protein>
    <submittedName>
        <fullName evidence="2">Uncharacterized protein</fullName>
    </submittedName>
</protein>
<accession>A0A5D2EAL7</accession>
<evidence type="ECO:0000313" key="2">
    <source>
        <dbReference type="EMBL" id="TYG90360.1"/>
    </source>
</evidence>
<keyword evidence="3" id="KW-1185">Reference proteome</keyword>
<dbReference type="AlphaFoldDB" id="A0A5D2EAL7"/>
<feature type="region of interest" description="Disordered" evidence="1">
    <location>
        <begin position="29"/>
        <end position="72"/>
    </location>
</feature>
<reference evidence="2 3" key="1">
    <citation type="submission" date="2019-06" db="EMBL/GenBank/DDBJ databases">
        <title>WGS assembly of Gossypium darwinii.</title>
        <authorList>
            <person name="Chen Z.J."/>
            <person name="Sreedasyam A."/>
            <person name="Ando A."/>
            <person name="Song Q."/>
            <person name="De L."/>
            <person name="Hulse-Kemp A."/>
            <person name="Ding M."/>
            <person name="Ye W."/>
            <person name="Kirkbride R."/>
            <person name="Jenkins J."/>
            <person name="Plott C."/>
            <person name="Lovell J."/>
            <person name="Lin Y.-M."/>
            <person name="Vaughn R."/>
            <person name="Liu B."/>
            <person name="Li W."/>
            <person name="Simpson S."/>
            <person name="Scheffler B."/>
            <person name="Saski C."/>
            <person name="Grover C."/>
            <person name="Hu G."/>
            <person name="Conover J."/>
            <person name="Carlson J."/>
            <person name="Shu S."/>
            <person name="Boston L."/>
            <person name="Williams M."/>
            <person name="Peterson D."/>
            <person name="Mcgee K."/>
            <person name="Jones D."/>
            <person name="Wendel J."/>
            <person name="Stelly D."/>
            <person name="Grimwood J."/>
            <person name="Schmutz J."/>
        </authorList>
    </citation>
    <scope>NUCLEOTIDE SEQUENCE [LARGE SCALE GENOMIC DNA]</scope>
    <source>
        <strain evidence="2">1808015.09</strain>
    </source>
</reference>
<gene>
    <name evidence="2" type="ORF">ES288_A12G175600v1</name>
</gene>
<proteinExistence type="predicted"/>
<feature type="compositionally biased region" description="Basic and acidic residues" evidence="1">
    <location>
        <begin position="50"/>
        <end position="72"/>
    </location>
</feature>
<dbReference type="Proteomes" id="UP000323506">
    <property type="component" value="Chromosome A12"/>
</dbReference>